<evidence type="ECO:0000256" key="9">
    <source>
        <dbReference type="ARBA" id="ARBA00072179"/>
    </source>
</evidence>
<dbReference type="InterPro" id="IPR015943">
    <property type="entry name" value="WD40/YVTN_repeat-like_dom_sf"/>
</dbReference>
<feature type="compositionally biased region" description="Acidic residues" evidence="12">
    <location>
        <begin position="27"/>
        <end position="47"/>
    </location>
</feature>
<evidence type="ECO:0000256" key="2">
    <source>
        <dbReference type="ARBA" id="ARBA00008075"/>
    </source>
</evidence>
<dbReference type="PROSITE" id="PS00678">
    <property type="entry name" value="WD_REPEATS_1"/>
    <property type="match status" value="1"/>
</dbReference>
<evidence type="ECO:0000256" key="1">
    <source>
        <dbReference type="ARBA" id="ARBA00004123"/>
    </source>
</evidence>
<proteinExistence type="inferred from homology"/>
<keyword evidence="4 11" id="KW-0853">WD repeat</keyword>
<evidence type="ECO:0000256" key="12">
    <source>
        <dbReference type="SAM" id="MobiDB-lite"/>
    </source>
</evidence>
<evidence type="ECO:0000256" key="4">
    <source>
        <dbReference type="ARBA" id="ARBA00022574"/>
    </source>
</evidence>
<keyword evidence="14" id="KW-1185">Reference proteome</keyword>
<keyword evidence="5" id="KW-0677">Repeat</keyword>
<keyword evidence="6" id="KW-0805">Transcription regulation</keyword>
<keyword evidence="3" id="KW-0678">Repressor</keyword>
<dbReference type="SMART" id="SM00320">
    <property type="entry name" value="WD40"/>
    <property type="match status" value="6"/>
</dbReference>
<dbReference type="Gene3D" id="2.130.10.10">
    <property type="entry name" value="YVTN repeat-like/Quinoprotein amine dehydrogenase"/>
    <property type="match status" value="1"/>
</dbReference>
<evidence type="ECO:0000256" key="7">
    <source>
        <dbReference type="ARBA" id="ARBA00023163"/>
    </source>
</evidence>
<dbReference type="InterPro" id="IPR036322">
    <property type="entry name" value="WD40_repeat_dom_sf"/>
</dbReference>
<dbReference type="EMBL" id="VCGU01000458">
    <property type="protein sequence ID" value="TRY63209.1"/>
    <property type="molecule type" value="Genomic_DNA"/>
</dbReference>
<evidence type="ECO:0000313" key="13">
    <source>
        <dbReference type="EMBL" id="TRY63209.1"/>
    </source>
</evidence>
<dbReference type="InterPro" id="IPR051243">
    <property type="entry name" value="PcG_WD-repeat"/>
</dbReference>
<feature type="region of interest" description="Disordered" evidence="12">
    <location>
        <begin position="1"/>
        <end position="108"/>
    </location>
</feature>
<dbReference type="Proteomes" id="UP000318571">
    <property type="component" value="Chromosome 10"/>
</dbReference>
<evidence type="ECO:0000256" key="6">
    <source>
        <dbReference type="ARBA" id="ARBA00023015"/>
    </source>
</evidence>
<sequence length="500" mass="55647">MVNGILSKESNDSRKRTRQDNSQTDEILLETEPGEVPWEDDQDDIEVASEASHTSDSQSVRSEATSRSDTPTVGSRPGRRAAAPGGGGGGVSRRSAKGHRKQGCSGVGVAGPSKACGKLAYKCTGYWKEDHGQMEKSVAILGKKKKKDRFFFRPIFGVSVNQHLDPDAPTVFATVGNNRVTVYEAMDNGDNKLMQCYADPDADENFYTCAWSWDPETGKPILAAAGARGIVRVFSPATMSCIKHYVGHGQCINELKFHPKDPNLLLSVSKDHNLRLWNVKTDHCIAIFGGVEGHRDEVLSADFDATGNYIMSCGMDHSLKLWKFNTENLQNACQGSYNHNIMKSKKAFATELCHFPDFSTRDIHRNYVDCCKWFGKFILSKSCENAIVCWKPGPLGKSLEDIKMGDNKVSLIHKLDYKDCEIWFVRFSMDAKQNILALGNQIGKTYVWDLDVDDPADVKYNVLSHAKCTSAIRQTSLSREGHVLICVCDDGTIWRWDRKP</sequence>
<evidence type="ECO:0000256" key="11">
    <source>
        <dbReference type="PROSITE-ProRule" id="PRU00221"/>
    </source>
</evidence>
<comment type="caution">
    <text evidence="13">The sequence shown here is derived from an EMBL/GenBank/DDBJ whole genome shotgun (WGS) entry which is preliminary data.</text>
</comment>
<keyword evidence="8" id="KW-0539">Nucleus</keyword>
<feature type="repeat" description="WD" evidence="11">
    <location>
        <begin position="245"/>
        <end position="287"/>
    </location>
</feature>
<dbReference type="PROSITE" id="PS50294">
    <property type="entry name" value="WD_REPEATS_REGION"/>
    <property type="match status" value="2"/>
</dbReference>
<evidence type="ECO:0000313" key="14">
    <source>
        <dbReference type="Proteomes" id="UP000318571"/>
    </source>
</evidence>
<comment type="similarity">
    <text evidence="2">Belongs to the WD repeat ESC family.</text>
</comment>
<name>A0A553NCY0_TIGCA</name>
<dbReference type="PANTHER" id="PTHR10253">
    <property type="entry name" value="POLYCOMB PROTEIN"/>
    <property type="match status" value="1"/>
</dbReference>
<evidence type="ECO:0000256" key="10">
    <source>
        <dbReference type="ARBA" id="ARBA00076259"/>
    </source>
</evidence>
<dbReference type="PROSITE" id="PS50082">
    <property type="entry name" value="WD_REPEATS_2"/>
    <property type="match status" value="2"/>
</dbReference>
<evidence type="ECO:0000256" key="8">
    <source>
        <dbReference type="ARBA" id="ARBA00023242"/>
    </source>
</evidence>
<accession>A0A553NCY0</accession>
<dbReference type="GO" id="GO:0005634">
    <property type="term" value="C:nucleus"/>
    <property type="evidence" value="ECO:0007669"/>
    <property type="project" value="UniProtKB-SubCell"/>
</dbReference>
<dbReference type="STRING" id="6832.A0A553NCY0"/>
<dbReference type="OMA" id="RDVHRNY"/>
<dbReference type="AlphaFoldDB" id="A0A553NCY0"/>
<comment type="subcellular location">
    <subcellularLocation>
        <location evidence="1">Nucleus</location>
    </subcellularLocation>
</comment>
<keyword evidence="7" id="KW-0804">Transcription</keyword>
<feature type="compositionally biased region" description="Polar residues" evidence="12">
    <location>
        <begin position="51"/>
        <end position="72"/>
    </location>
</feature>
<dbReference type="FunFam" id="2.130.10.10:FF:000056">
    <property type="entry name" value="Polycomb protein eed"/>
    <property type="match status" value="1"/>
</dbReference>
<dbReference type="Pfam" id="PF00400">
    <property type="entry name" value="WD40"/>
    <property type="match status" value="2"/>
</dbReference>
<gene>
    <name evidence="13" type="ORF">TCAL_04649</name>
</gene>
<feature type="compositionally biased region" description="Low complexity" evidence="12">
    <location>
        <begin position="73"/>
        <end position="83"/>
    </location>
</feature>
<dbReference type="InterPro" id="IPR019775">
    <property type="entry name" value="WD40_repeat_CS"/>
</dbReference>
<organism evidence="13 14">
    <name type="scientific">Tigriopus californicus</name>
    <name type="common">Marine copepod</name>
    <dbReference type="NCBI Taxonomy" id="6832"/>
    <lineage>
        <taxon>Eukaryota</taxon>
        <taxon>Metazoa</taxon>
        <taxon>Ecdysozoa</taxon>
        <taxon>Arthropoda</taxon>
        <taxon>Crustacea</taxon>
        <taxon>Multicrustacea</taxon>
        <taxon>Hexanauplia</taxon>
        <taxon>Copepoda</taxon>
        <taxon>Harpacticoida</taxon>
        <taxon>Harpacticidae</taxon>
        <taxon>Tigriopus</taxon>
    </lineage>
</organism>
<feature type="repeat" description="WD" evidence="11">
    <location>
        <begin position="291"/>
        <end position="332"/>
    </location>
</feature>
<dbReference type="SUPFAM" id="SSF50978">
    <property type="entry name" value="WD40 repeat-like"/>
    <property type="match status" value="1"/>
</dbReference>
<reference evidence="13 14" key="1">
    <citation type="journal article" date="2018" name="Nat. Ecol. Evol.">
        <title>Genomic signatures of mitonuclear coevolution across populations of Tigriopus californicus.</title>
        <authorList>
            <person name="Barreto F.S."/>
            <person name="Watson E.T."/>
            <person name="Lima T.G."/>
            <person name="Willett C.S."/>
            <person name="Edmands S."/>
            <person name="Li W."/>
            <person name="Burton R.S."/>
        </authorList>
    </citation>
    <scope>NUCLEOTIDE SEQUENCE [LARGE SCALE GENOMIC DNA]</scope>
    <source>
        <strain evidence="13 14">San Diego</strain>
    </source>
</reference>
<evidence type="ECO:0000256" key="3">
    <source>
        <dbReference type="ARBA" id="ARBA00022491"/>
    </source>
</evidence>
<dbReference type="InterPro" id="IPR001680">
    <property type="entry name" value="WD40_rpt"/>
</dbReference>
<evidence type="ECO:0000256" key="5">
    <source>
        <dbReference type="ARBA" id="ARBA00022737"/>
    </source>
</evidence>
<protein>
    <recommendedName>
        <fullName evidence="9">Polycomb protein esc</fullName>
    </recommendedName>
    <alternativeName>
        <fullName evidence="10">Protein extra sex combs</fullName>
    </alternativeName>
</protein>